<accession>A0A067S756</accession>
<gene>
    <name evidence="1" type="ORF">GALMADRAFT_24201</name>
</gene>
<dbReference type="Proteomes" id="UP000027222">
    <property type="component" value="Unassembled WGS sequence"/>
</dbReference>
<sequence length="77" mass="8389">GSRVHNIKLSPDGEYLAIGNDNGRLEVLRLEQGETWTTIGRYLTGAAIRALVWHPTMPGTVFAGSANGYIHRITVVV</sequence>
<evidence type="ECO:0000313" key="1">
    <source>
        <dbReference type="EMBL" id="KDR66685.1"/>
    </source>
</evidence>
<feature type="non-terminal residue" evidence="1">
    <location>
        <position position="77"/>
    </location>
</feature>
<dbReference type="STRING" id="685588.A0A067S756"/>
<organism evidence="1 2">
    <name type="scientific">Galerina marginata (strain CBS 339.88)</name>
    <dbReference type="NCBI Taxonomy" id="685588"/>
    <lineage>
        <taxon>Eukaryota</taxon>
        <taxon>Fungi</taxon>
        <taxon>Dikarya</taxon>
        <taxon>Basidiomycota</taxon>
        <taxon>Agaricomycotina</taxon>
        <taxon>Agaricomycetes</taxon>
        <taxon>Agaricomycetidae</taxon>
        <taxon>Agaricales</taxon>
        <taxon>Agaricineae</taxon>
        <taxon>Strophariaceae</taxon>
        <taxon>Galerina</taxon>
    </lineage>
</organism>
<protein>
    <submittedName>
        <fullName evidence="1">Uncharacterized protein</fullName>
    </submittedName>
</protein>
<dbReference type="HOGENOM" id="CLU_2644658_0_0_1"/>
<dbReference type="SUPFAM" id="SSF50969">
    <property type="entry name" value="YVTN repeat-like/Quinoprotein amine dehydrogenase"/>
    <property type="match status" value="1"/>
</dbReference>
<dbReference type="OrthoDB" id="3238562at2759"/>
<dbReference type="InterPro" id="IPR011044">
    <property type="entry name" value="Quino_amine_DH_bsu"/>
</dbReference>
<proteinExistence type="predicted"/>
<dbReference type="AlphaFoldDB" id="A0A067S756"/>
<dbReference type="EMBL" id="KL142421">
    <property type="protein sequence ID" value="KDR66685.1"/>
    <property type="molecule type" value="Genomic_DNA"/>
</dbReference>
<name>A0A067S756_GALM3</name>
<keyword evidence="2" id="KW-1185">Reference proteome</keyword>
<dbReference type="Gene3D" id="2.130.10.10">
    <property type="entry name" value="YVTN repeat-like/Quinoprotein amine dehydrogenase"/>
    <property type="match status" value="1"/>
</dbReference>
<feature type="non-terminal residue" evidence="1">
    <location>
        <position position="1"/>
    </location>
</feature>
<dbReference type="InterPro" id="IPR015943">
    <property type="entry name" value="WD40/YVTN_repeat-like_dom_sf"/>
</dbReference>
<evidence type="ECO:0000313" key="2">
    <source>
        <dbReference type="Proteomes" id="UP000027222"/>
    </source>
</evidence>
<reference evidence="2" key="1">
    <citation type="journal article" date="2014" name="Proc. Natl. Acad. Sci. U.S.A.">
        <title>Extensive sampling of basidiomycete genomes demonstrates inadequacy of the white-rot/brown-rot paradigm for wood decay fungi.</title>
        <authorList>
            <person name="Riley R."/>
            <person name="Salamov A.A."/>
            <person name="Brown D.W."/>
            <person name="Nagy L.G."/>
            <person name="Floudas D."/>
            <person name="Held B.W."/>
            <person name="Levasseur A."/>
            <person name="Lombard V."/>
            <person name="Morin E."/>
            <person name="Otillar R."/>
            <person name="Lindquist E.A."/>
            <person name="Sun H."/>
            <person name="LaButti K.M."/>
            <person name="Schmutz J."/>
            <person name="Jabbour D."/>
            <person name="Luo H."/>
            <person name="Baker S.E."/>
            <person name="Pisabarro A.G."/>
            <person name="Walton J.D."/>
            <person name="Blanchette R.A."/>
            <person name="Henrissat B."/>
            <person name="Martin F."/>
            <person name="Cullen D."/>
            <person name="Hibbett D.S."/>
            <person name="Grigoriev I.V."/>
        </authorList>
    </citation>
    <scope>NUCLEOTIDE SEQUENCE [LARGE SCALE GENOMIC DNA]</scope>
    <source>
        <strain evidence="2">CBS 339.88</strain>
    </source>
</reference>